<dbReference type="WBParaSite" id="JU765_v2.g4952.t1">
    <property type="protein sequence ID" value="JU765_v2.g4952.t1"/>
    <property type="gene ID" value="JU765_v2.g4952"/>
</dbReference>
<evidence type="ECO:0000313" key="1">
    <source>
        <dbReference type="Proteomes" id="UP000887576"/>
    </source>
</evidence>
<name>A0AC34RA16_9BILA</name>
<protein>
    <submittedName>
        <fullName evidence="2">E3 ubiquitin-protein ligase</fullName>
    </submittedName>
</protein>
<dbReference type="Proteomes" id="UP000887576">
    <property type="component" value="Unplaced"/>
</dbReference>
<accession>A0AC34RA16</accession>
<evidence type="ECO:0000313" key="2">
    <source>
        <dbReference type="WBParaSite" id="JU765_v2.g4952.t1"/>
    </source>
</evidence>
<sequence>MGDELDAGVDFNTLLEWIDAGDRDLQISALEHLCMTLLMSDNVDRCFENCPPRQFMPALCRIFLDENAPVLVLEAAARAMTYYMDVSNECSRRITSVEGTVKAICDRIALMSVDAATNKELVEQCVKVLEHICQRETGLVYEAGGFSRILTLVRDFSTVIHKDILRSAMAVITRLCSKIEPNDALQSDYSVTLNALLDHDDLRVSESALRSIAAIVDRFLRKNMDPYEFVSKCDLVESLLTLIVKKDENSEEYVLSGKPIFFISIVLSLLSNLCRGSANATDLVVPSKKLVPMLKAVMTSKDERCVMDGLRLTGMILGLICEGRGSFSKSGASGTQLDGVGTPKYNNKHKQLIESIRNKDFTSFKNIVDTSNIDVNYTDDVGQALLNWVSAFGTVEMAKLLLEKGANIDGGNRSSSLHYAAIFGRPDIARLLLESGANPELRDEEGRTPLERARERHEDGHKQVARLLESPLTKQYSNLIASTLDPEILNELFIQLVPIFCNVSKVSFSVNIKRSALSLMRKCVTHINTATLRAIITQNNGNNEFAESFLGMLETTIDREDDSEIREQLLLTMDNLLKGDLEFWREQIARLGVHEKIEVLAEEEIVEEDDDDTSVSEAPPPPPGMVPPPHVAFATTVSPSIPPPATPGPSNAEDSTLEDGMVAVTIYEPNKPSVQTPQVNHGKIHYGVANLRWGDWRILLVNKIIIVWSDAICIRFANDGSVTYLADSKIGQLQLFLSKNKPDDTPENRIDFIQNFIVFKDMAFIIPCEAVFADRNETVFEAEGWKITCTDGEKLEITYQRLADAKMEINQTIPGFTYFSGNEKTETIVVREMLDDVFVTGWKRVNKGNICRSKKTACRIRVRDLANKLWERYLKYCKNNIRSELRALQDYAKDVKDLLREFCVTRNIDPAEVERKLYNTLEQVRDALISDTLSVFEIAHSGIVEALYMGFGNCMHDPPGLVFPIFCRVFSGEQVMNTIIKKMVLVLEAMESFPVIRYDKPNGTLTGMKLLTRRFRFQLKQANPKNWLQQKLINNTGRTMKVDPLCSGEHIKSYLLQMLSKFWFDAERNYLEYVRKILEAKKSNKELVFHFGRNFDEKGILFFIGTNGYAEKRYKNPASCGLIKVSSTDGSHMPYDSLDEIFNRSAKIPNCHTNNIKESNITMDLGIYVYPTAYTLRHSGGYTQSALRNWTFEGSSDNRRWYVISRHIGDETLSHEGDQASWTVSANVDIPFRYFRIVQRGLNASGSTYFLSLGGFELYGHVVDAITDPLPNLFVPRLYSSTTSSKYVMGRQARLNWAYRHGSSEDTGSSRGQRSSTSPSDLPVIPPASRGAVRERVSANVDLPRSAFKFEKSRYSKKETAALAGPLDNSSPPILIKIRESTSGRKRFPPSPVDYLHNEPELKTVTAISRPPVVFKTEKGRPKIKCGNIVKNVSRNLIDKTLYGRALSDVENGRIKIQWDNGKIETVSYGTNGCYEVALLLNQLNVFDTDKKSADTHEAGSSIPAPNPASTMYQKSMSTTNLTDDRRNRRSIAATNQAASAESLQHQTPSLENLLARARVFTDRIPEAGDEQSPVNTPEPTNNEQNLGPSVAASTFGGGSHPVLSTTRRSIDSDPSRTSANSISSAGIQRSETDVDGHNTRQRGRWAPDSSSQELFNEEDEANLQNHGDVENAGDDDYYSYQFVNEDAQNPEEDEDDDEEDEDDDDEEEDDDEEDETGFGQEAPILDATGETPSVDSILVEHLRALVNEDRNSSGANSTGGAIRPIAYSSYAEALRNVMSQVMEVSDGNDEDEIIFNDELDEENTDETEEDLDELINQNIVSPFDPSMIQDHFTYRMIANNPSIIWGDLDGGRRIRVIGEDGQAARIALRQLAGVPHRFYEMMAPSNNAQLTADTQNHGLRTPRKPTRHWDDDFTLKPTYDSLIPVFDPRPGRNNVNQIQDVGLPPDNVDDDTLFKKDIGLKLPTAMGTIELEPKDLRLYISGPNIAGIDNATIEIVDDEHKLLFYIQQIMLSTKWYKHMGKRFTSKIWEPTFTLTYEVIGTQSSTVKTTELDPKVLKSSPQYESSILCAFDMLTFMEKYVIVRDIQLNEDTLISQKLSQKIMQQLNDPLLVASNSLAEWTFNLLSQYKHLFTLNLRWDYMMATAFGAARSIIWAQNALDQAHEQNQAQFRRDDINDFRIGRLKHERIKVPRGDDFFETAIRVLKFHAVRKSMLEIQYHNEEGTGLGPTLEFYSLVAAEFQRKIRAMWICDDHDEMEVKHEHIFVDGNQKPPGYYVRRSGGLFPAPIPPNTEESEKVCNLFRVFGIFLGKVLQDKRMVDIPFSPVLLRLLSMDPQDYEMDIELLSLFDFEQFHPEKAQFIRELMNLRDKRNDIWNDHTLNREQRLHKIQNLKIEVSHAKCTLDEIGLTFVVDPPSSVFEYRTHELIENGANVDVTLCNLDEYIEKVLDFHLSSGIRPQLDALRHGFSLVCPLASLGLFTPAELLTIFCGDQCPQWTFDELMKYSVGKNGYTQESRTFRNFCQVLVEMNGHERKSFLQFATGCSSLPPGGLANLVPPLTIVRKGDCGDGAYPSVNTCVHYLKVPDYSSKEILKERLLSATLQKGFHLN</sequence>
<reference evidence="2" key="1">
    <citation type="submission" date="2022-11" db="UniProtKB">
        <authorList>
            <consortium name="WormBaseParasite"/>
        </authorList>
    </citation>
    <scope>IDENTIFICATION</scope>
</reference>
<proteinExistence type="predicted"/>
<organism evidence="1 2">
    <name type="scientific">Panagrolaimus sp. JU765</name>
    <dbReference type="NCBI Taxonomy" id="591449"/>
    <lineage>
        <taxon>Eukaryota</taxon>
        <taxon>Metazoa</taxon>
        <taxon>Ecdysozoa</taxon>
        <taxon>Nematoda</taxon>
        <taxon>Chromadorea</taxon>
        <taxon>Rhabditida</taxon>
        <taxon>Tylenchina</taxon>
        <taxon>Panagrolaimomorpha</taxon>
        <taxon>Panagrolaimoidea</taxon>
        <taxon>Panagrolaimidae</taxon>
        <taxon>Panagrolaimus</taxon>
    </lineage>
</organism>